<dbReference type="AlphaFoldDB" id="U6B6B0"/>
<evidence type="ECO:0000313" key="3">
    <source>
        <dbReference type="Proteomes" id="UP000017862"/>
    </source>
</evidence>
<dbReference type="RefSeq" id="WP_007556554.1">
    <property type="nucleotide sequence ID" value="NC_022793.1"/>
</dbReference>
<dbReference type="PATRIC" id="fig|1261131.3.peg.943"/>
<protein>
    <recommendedName>
        <fullName evidence="4">Divergent polysaccharide deacetylase family protein</fullName>
    </recommendedName>
</protein>
<dbReference type="STRING" id="1261131.lam_986"/>
<dbReference type="HOGENOM" id="CLU_041643_0_0_5"/>
<dbReference type="KEGG" id="lar:lam_986"/>
<sequence length="403" mass="45869">MSTNLNRPLGEKSITKRSFYLKIISRFGFCLLFSICVICLSIHIIRYDSFNGIVSKTDQYYFIPEISKSNSSAIDAVQYPEKSIEPFKGDNGKFSINKNNTVNVIDPLKTKEKKIISVNTNKFSSVIDPLNNKKEKFVSVIHKDRLVTNKSRGFLSIKDDNSSTSFEDYTKYCPDPGVGPRIAIVISGLGISKNGTQRVINLLPENFTLAFASNGNNLKKFMETSLNKGQETILQIPMQDFTILNSKDDPYVLKTNRSPKELSNIIYNSLNQATNYYGIMNYLGSSFLSDKSSIMILFNELANRKLFFLDDGSSRHNNISKELAANINLPYISSDLYLDYQYNRNDIRKKLKSLEYKARVSGKAIGVVVSFDENIEEILQWLKEDYMKDILIVPLSCLVKYYI</sequence>
<organism evidence="2 3">
    <name type="scientific">Candidatus Liberibacter americanus str. Sao Paulo</name>
    <dbReference type="NCBI Taxonomy" id="1261131"/>
    <lineage>
        <taxon>Bacteria</taxon>
        <taxon>Pseudomonadati</taxon>
        <taxon>Pseudomonadota</taxon>
        <taxon>Alphaproteobacteria</taxon>
        <taxon>Hyphomicrobiales</taxon>
        <taxon>Rhizobiaceae</taxon>
        <taxon>Liberibacter</taxon>
    </lineage>
</organism>
<proteinExistence type="predicted"/>
<dbReference type="PANTHER" id="PTHR30105:SF2">
    <property type="entry name" value="DIVERGENT POLYSACCHARIDE DEACETYLASE SUPERFAMILY"/>
    <property type="match status" value="1"/>
</dbReference>
<evidence type="ECO:0008006" key="4">
    <source>
        <dbReference type="Google" id="ProtNLM"/>
    </source>
</evidence>
<keyword evidence="1" id="KW-1133">Transmembrane helix</keyword>
<dbReference type="GO" id="GO:0005975">
    <property type="term" value="P:carbohydrate metabolic process"/>
    <property type="evidence" value="ECO:0007669"/>
    <property type="project" value="InterPro"/>
</dbReference>
<dbReference type="PANTHER" id="PTHR30105">
    <property type="entry name" value="UNCHARACTERIZED YIBQ-RELATED"/>
    <property type="match status" value="1"/>
</dbReference>
<reference evidence="2 3" key="1">
    <citation type="journal article" date="2014" name="Mol. Plant Microbe Interact.">
        <title>The complete genome sequence of Candidatus Liberibacter americanus, associated with citrus Huanglongbing.</title>
        <authorList>
            <person name="Wulff N.A."/>
            <person name="Zhang S."/>
            <person name="Setubal J.C."/>
            <person name="Almeida N.F."/>
            <person name="Martins E.C."/>
            <person name="Harakava R."/>
            <person name="Kumar D."/>
            <person name="Rangel L.T."/>
            <person name="Foissac X."/>
            <person name="Bove J."/>
            <person name="Gabriel D.W."/>
        </authorList>
    </citation>
    <scope>NUCLEOTIDE SEQUENCE [LARGE SCALE GENOMIC DNA]</scope>
    <source>
        <strain evidence="2 3">Sao Paulo</strain>
    </source>
</reference>
<gene>
    <name evidence="2" type="ORF">lam_986</name>
</gene>
<evidence type="ECO:0000313" key="2">
    <source>
        <dbReference type="EMBL" id="AHA28314.1"/>
    </source>
</evidence>
<dbReference type="Gene3D" id="3.20.20.370">
    <property type="entry name" value="Glycoside hydrolase/deacetylase"/>
    <property type="match status" value="1"/>
</dbReference>
<dbReference type="InterPro" id="IPR011330">
    <property type="entry name" value="Glyco_hydro/deAcase_b/a-brl"/>
</dbReference>
<dbReference type="InterPro" id="IPR006837">
    <property type="entry name" value="Divergent_DAC"/>
</dbReference>
<dbReference type="SUPFAM" id="SSF88713">
    <property type="entry name" value="Glycoside hydrolase/deacetylase"/>
    <property type="match status" value="1"/>
</dbReference>
<accession>U6B6B0</accession>
<feature type="transmembrane region" description="Helical" evidence="1">
    <location>
        <begin position="20"/>
        <end position="45"/>
    </location>
</feature>
<dbReference type="Proteomes" id="UP000017862">
    <property type="component" value="Chromosome"/>
</dbReference>
<dbReference type="Pfam" id="PF04748">
    <property type="entry name" value="Polysacc_deac_2"/>
    <property type="match status" value="1"/>
</dbReference>
<dbReference type="CDD" id="cd10936">
    <property type="entry name" value="CE4_DAC2"/>
    <property type="match status" value="1"/>
</dbReference>
<keyword evidence="1" id="KW-0472">Membrane</keyword>
<evidence type="ECO:0000256" key="1">
    <source>
        <dbReference type="SAM" id="Phobius"/>
    </source>
</evidence>
<dbReference type="eggNOG" id="COG2861">
    <property type="taxonomic scope" value="Bacteria"/>
</dbReference>
<keyword evidence="1" id="KW-0812">Transmembrane</keyword>
<keyword evidence="3" id="KW-1185">Reference proteome</keyword>
<dbReference type="EMBL" id="CP006604">
    <property type="protein sequence ID" value="AHA28314.1"/>
    <property type="molecule type" value="Genomic_DNA"/>
</dbReference>
<name>U6B6B0_9HYPH</name>